<dbReference type="EMBL" id="JBEDUW010000005">
    <property type="protein sequence ID" value="KAK9927514.1"/>
    <property type="molecule type" value="Genomic_DNA"/>
</dbReference>
<sequence length="117" mass="13037">MELKGVVSVVVTMVILFISTGNAVDEQCIQNCAYQCASETQNACFYRCIHGCPGLAHRNRLPFEDRDDRHYYYCKLGCSTEQCLKYGNDKLKVGKCLAHCAYTICNDKAPSSSPSHS</sequence>
<evidence type="ECO:0000256" key="1">
    <source>
        <dbReference type="SAM" id="SignalP"/>
    </source>
</evidence>
<dbReference type="PANTHER" id="PTHR36312">
    <property type="entry name" value="THIONIN-LIKE PROTEIN 1"/>
    <property type="match status" value="1"/>
</dbReference>
<organism evidence="2 3">
    <name type="scientific">Rubus argutus</name>
    <name type="common">Southern blackberry</name>
    <dbReference type="NCBI Taxonomy" id="59490"/>
    <lineage>
        <taxon>Eukaryota</taxon>
        <taxon>Viridiplantae</taxon>
        <taxon>Streptophyta</taxon>
        <taxon>Embryophyta</taxon>
        <taxon>Tracheophyta</taxon>
        <taxon>Spermatophyta</taxon>
        <taxon>Magnoliopsida</taxon>
        <taxon>eudicotyledons</taxon>
        <taxon>Gunneridae</taxon>
        <taxon>Pentapetalae</taxon>
        <taxon>rosids</taxon>
        <taxon>fabids</taxon>
        <taxon>Rosales</taxon>
        <taxon>Rosaceae</taxon>
        <taxon>Rosoideae</taxon>
        <taxon>Rosoideae incertae sedis</taxon>
        <taxon>Rubus</taxon>
    </lineage>
</organism>
<dbReference type="AlphaFoldDB" id="A0AAW1WTV6"/>
<feature type="chain" id="PRO_5043519951" evidence="1">
    <location>
        <begin position="24"/>
        <end position="117"/>
    </location>
</feature>
<gene>
    <name evidence="2" type="ORF">M0R45_024695</name>
</gene>
<dbReference type="PANTHER" id="PTHR36312:SF1">
    <property type="entry name" value="OS01G0594500 PROTEIN"/>
    <property type="match status" value="1"/>
</dbReference>
<comment type="caution">
    <text evidence="2">The sequence shown here is derived from an EMBL/GenBank/DDBJ whole genome shotgun (WGS) entry which is preliminary data.</text>
</comment>
<accession>A0AAW1WTV6</accession>
<dbReference type="Proteomes" id="UP001457282">
    <property type="component" value="Unassembled WGS sequence"/>
</dbReference>
<proteinExistence type="predicted"/>
<protein>
    <submittedName>
        <fullName evidence="2">Uncharacterized protein</fullName>
    </submittedName>
</protein>
<dbReference type="InterPro" id="IPR038975">
    <property type="entry name" value="THNL"/>
</dbReference>
<evidence type="ECO:0000313" key="2">
    <source>
        <dbReference type="EMBL" id="KAK9927514.1"/>
    </source>
</evidence>
<evidence type="ECO:0000313" key="3">
    <source>
        <dbReference type="Proteomes" id="UP001457282"/>
    </source>
</evidence>
<name>A0AAW1WTV6_RUBAR</name>
<feature type="signal peptide" evidence="1">
    <location>
        <begin position="1"/>
        <end position="23"/>
    </location>
</feature>
<keyword evidence="3" id="KW-1185">Reference proteome</keyword>
<reference evidence="2 3" key="1">
    <citation type="journal article" date="2023" name="G3 (Bethesda)">
        <title>A chromosome-length genome assembly and annotation of blackberry (Rubus argutus, cv. 'Hillquist').</title>
        <authorList>
            <person name="Bruna T."/>
            <person name="Aryal R."/>
            <person name="Dudchenko O."/>
            <person name="Sargent D.J."/>
            <person name="Mead D."/>
            <person name="Buti M."/>
            <person name="Cavallini A."/>
            <person name="Hytonen T."/>
            <person name="Andres J."/>
            <person name="Pham M."/>
            <person name="Weisz D."/>
            <person name="Mascagni F."/>
            <person name="Usai G."/>
            <person name="Natali L."/>
            <person name="Bassil N."/>
            <person name="Fernandez G.E."/>
            <person name="Lomsadze A."/>
            <person name="Armour M."/>
            <person name="Olukolu B."/>
            <person name="Poorten T."/>
            <person name="Britton C."/>
            <person name="Davik J."/>
            <person name="Ashrafi H."/>
            <person name="Aiden E.L."/>
            <person name="Borodovsky M."/>
            <person name="Worthington M."/>
        </authorList>
    </citation>
    <scope>NUCLEOTIDE SEQUENCE [LARGE SCALE GENOMIC DNA]</scope>
    <source>
        <strain evidence="2">PI 553951</strain>
    </source>
</reference>
<keyword evidence="1" id="KW-0732">Signal</keyword>